<accession>A0A2W5ELT3</accession>
<protein>
    <submittedName>
        <fullName evidence="1">Uncharacterized protein</fullName>
    </submittedName>
</protein>
<dbReference type="Proteomes" id="UP000249645">
    <property type="component" value="Unassembled WGS sequence"/>
</dbReference>
<organism evidence="1 2">
    <name type="scientific">Pseudopedobacter saltans</name>
    <dbReference type="NCBI Taxonomy" id="151895"/>
    <lineage>
        <taxon>Bacteria</taxon>
        <taxon>Pseudomonadati</taxon>
        <taxon>Bacteroidota</taxon>
        <taxon>Sphingobacteriia</taxon>
        <taxon>Sphingobacteriales</taxon>
        <taxon>Sphingobacteriaceae</taxon>
        <taxon>Pseudopedobacter</taxon>
    </lineage>
</organism>
<evidence type="ECO:0000313" key="2">
    <source>
        <dbReference type="Proteomes" id="UP000249645"/>
    </source>
</evidence>
<dbReference type="EMBL" id="QFOI01000288">
    <property type="protein sequence ID" value="PZP45041.1"/>
    <property type="molecule type" value="Genomic_DNA"/>
</dbReference>
<sequence length="155" mass="18485">MIVDFDIDKWIEQNIPWLMRKPKMLALVKVCAAPFLVIYQDFLDNRKFNLIKANYNSQVFSLEDFLNTKYDPEERRITIDDGFATQRIYFYLPEENKPVYFDPPVYFFLPGEYADSGIDFIVNTHNAIVLTDTIKNEIKVWINYFKLASKRYTIQ</sequence>
<reference evidence="1 2" key="1">
    <citation type="submission" date="2017-11" db="EMBL/GenBank/DDBJ databases">
        <title>Infants hospitalized years apart are colonized by the same room-sourced microbial strains.</title>
        <authorList>
            <person name="Brooks B."/>
            <person name="Olm M.R."/>
            <person name="Firek B.A."/>
            <person name="Baker R."/>
            <person name="Thomas B.C."/>
            <person name="Morowitz M.J."/>
            <person name="Banfield J.F."/>
        </authorList>
    </citation>
    <scope>NUCLEOTIDE SEQUENCE [LARGE SCALE GENOMIC DNA]</scope>
    <source>
        <strain evidence="1">S2_009_000_R2_76</strain>
    </source>
</reference>
<comment type="caution">
    <text evidence="1">The sequence shown here is derived from an EMBL/GenBank/DDBJ whole genome shotgun (WGS) entry which is preliminary data.</text>
</comment>
<proteinExistence type="predicted"/>
<gene>
    <name evidence="1" type="ORF">DI598_13850</name>
</gene>
<evidence type="ECO:0000313" key="1">
    <source>
        <dbReference type="EMBL" id="PZP45041.1"/>
    </source>
</evidence>
<dbReference type="AlphaFoldDB" id="A0A2W5ELT3"/>
<name>A0A2W5ELT3_9SPHI</name>